<protein>
    <submittedName>
        <fullName evidence="2">Uncharacterized protein</fullName>
    </submittedName>
</protein>
<dbReference type="EMBL" id="BMAO01039239">
    <property type="protein sequence ID" value="GFR30063.1"/>
    <property type="molecule type" value="Genomic_DNA"/>
</dbReference>
<keyword evidence="1" id="KW-1133">Transmembrane helix</keyword>
<evidence type="ECO:0000313" key="2">
    <source>
        <dbReference type="EMBL" id="GFR30063.1"/>
    </source>
</evidence>
<feature type="transmembrane region" description="Helical" evidence="1">
    <location>
        <begin position="55"/>
        <end position="73"/>
    </location>
</feature>
<gene>
    <name evidence="2" type="ORF">TNCT_383041</name>
</gene>
<comment type="caution">
    <text evidence="2">The sequence shown here is derived from an EMBL/GenBank/DDBJ whole genome shotgun (WGS) entry which is preliminary data.</text>
</comment>
<dbReference type="Proteomes" id="UP000887116">
    <property type="component" value="Unassembled WGS sequence"/>
</dbReference>
<sequence length="79" mass="8952">MKRPFSYASEKRKRKAGLAKEAMAKAKGNNNRFSISIQITFLRGWRLMNAAKLSFSSWLIAQLAFVLGLRLLLDRFGCG</sequence>
<accession>A0A8X6HUV6</accession>
<evidence type="ECO:0000313" key="3">
    <source>
        <dbReference type="Proteomes" id="UP000887116"/>
    </source>
</evidence>
<proteinExistence type="predicted"/>
<organism evidence="2 3">
    <name type="scientific">Trichonephila clavata</name>
    <name type="common">Joro spider</name>
    <name type="synonym">Nephila clavata</name>
    <dbReference type="NCBI Taxonomy" id="2740835"/>
    <lineage>
        <taxon>Eukaryota</taxon>
        <taxon>Metazoa</taxon>
        <taxon>Ecdysozoa</taxon>
        <taxon>Arthropoda</taxon>
        <taxon>Chelicerata</taxon>
        <taxon>Arachnida</taxon>
        <taxon>Araneae</taxon>
        <taxon>Araneomorphae</taxon>
        <taxon>Entelegynae</taxon>
        <taxon>Araneoidea</taxon>
        <taxon>Nephilidae</taxon>
        <taxon>Trichonephila</taxon>
    </lineage>
</organism>
<keyword evidence="3" id="KW-1185">Reference proteome</keyword>
<keyword evidence="1" id="KW-0472">Membrane</keyword>
<evidence type="ECO:0000256" key="1">
    <source>
        <dbReference type="SAM" id="Phobius"/>
    </source>
</evidence>
<dbReference type="AlphaFoldDB" id="A0A8X6HUV6"/>
<name>A0A8X6HUV6_TRICU</name>
<reference evidence="2" key="1">
    <citation type="submission" date="2020-07" db="EMBL/GenBank/DDBJ databases">
        <title>Multicomponent nature underlies the extraordinary mechanical properties of spider dragline silk.</title>
        <authorList>
            <person name="Kono N."/>
            <person name="Nakamura H."/>
            <person name="Mori M."/>
            <person name="Yoshida Y."/>
            <person name="Ohtoshi R."/>
            <person name="Malay A.D."/>
            <person name="Moran D.A.P."/>
            <person name="Tomita M."/>
            <person name="Numata K."/>
            <person name="Arakawa K."/>
        </authorList>
    </citation>
    <scope>NUCLEOTIDE SEQUENCE</scope>
</reference>
<keyword evidence="1" id="KW-0812">Transmembrane</keyword>